<dbReference type="Proteomes" id="UP001501671">
    <property type="component" value="Unassembled WGS sequence"/>
</dbReference>
<dbReference type="RefSeq" id="WP_345250380.1">
    <property type="nucleotide sequence ID" value="NZ_BAABFO010000012.1"/>
</dbReference>
<organism evidence="11 12">
    <name type="scientific">Pigmentiphaga soli</name>
    <dbReference type="NCBI Taxonomy" id="1007095"/>
    <lineage>
        <taxon>Bacteria</taxon>
        <taxon>Pseudomonadati</taxon>
        <taxon>Pseudomonadota</taxon>
        <taxon>Betaproteobacteria</taxon>
        <taxon>Burkholderiales</taxon>
        <taxon>Alcaligenaceae</taxon>
        <taxon>Pigmentiphaga</taxon>
    </lineage>
</organism>
<keyword evidence="3 8" id="KW-0436">Ligase</keyword>
<dbReference type="Gene3D" id="1.20.59.20">
    <property type="match status" value="1"/>
</dbReference>
<dbReference type="Pfam" id="PF11734">
    <property type="entry name" value="TilS_C"/>
    <property type="match status" value="1"/>
</dbReference>
<evidence type="ECO:0000313" key="12">
    <source>
        <dbReference type="Proteomes" id="UP001501671"/>
    </source>
</evidence>
<comment type="catalytic activity">
    <reaction evidence="7 8">
        <text>cytidine(34) in tRNA(Ile2) + L-lysine + ATP = lysidine(34) in tRNA(Ile2) + AMP + diphosphate + H(+)</text>
        <dbReference type="Rhea" id="RHEA:43744"/>
        <dbReference type="Rhea" id="RHEA-COMP:10625"/>
        <dbReference type="Rhea" id="RHEA-COMP:10670"/>
        <dbReference type="ChEBI" id="CHEBI:15378"/>
        <dbReference type="ChEBI" id="CHEBI:30616"/>
        <dbReference type="ChEBI" id="CHEBI:32551"/>
        <dbReference type="ChEBI" id="CHEBI:33019"/>
        <dbReference type="ChEBI" id="CHEBI:82748"/>
        <dbReference type="ChEBI" id="CHEBI:83665"/>
        <dbReference type="ChEBI" id="CHEBI:456215"/>
        <dbReference type="EC" id="6.3.4.19"/>
    </reaction>
</comment>
<dbReference type="SUPFAM" id="SSF56037">
    <property type="entry name" value="PheT/TilS domain"/>
    <property type="match status" value="1"/>
</dbReference>
<dbReference type="Pfam" id="PF09179">
    <property type="entry name" value="TilS"/>
    <property type="match status" value="1"/>
</dbReference>
<dbReference type="InterPro" id="IPR012094">
    <property type="entry name" value="tRNA_Ile_lys_synt"/>
</dbReference>
<dbReference type="HAMAP" id="MF_01161">
    <property type="entry name" value="tRNA_Ile_lys_synt"/>
    <property type="match status" value="1"/>
</dbReference>
<evidence type="ECO:0000256" key="4">
    <source>
        <dbReference type="ARBA" id="ARBA00022694"/>
    </source>
</evidence>
<proteinExistence type="inferred from homology"/>
<gene>
    <name evidence="8" type="primary">tilS</name>
    <name evidence="11" type="ORF">GCM10023144_27380</name>
</gene>
<feature type="binding site" evidence="8">
    <location>
        <begin position="40"/>
        <end position="45"/>
    </location>
    <ligand>
        <name>ATP</name>
        <dbReference type="ChEBI" id="CHEBI:30616"/>
    </ligand>
</feature>
<evidence type="ECO:0000256" key="8">
    <source>
        <dbReference type="HAMAP-Rule" id="MF_01161"/>
    </source>
</evidence>
<reference evidence="12" key="1">
    <citation type="journal article" date="2019" name="Int. J. Syst. Evol. Microbiol.">
        <title>The Global Catalogue of Microorganisms (GCM) 10K type strain sequencing project: providing services to taxonomists for standard genome sequencing and annotation.</title>
        <authorList>
            <consortium name="The Broad Institute Genomics Platform"/>
            <consortium name="The Broad Institute Genome Sequencing Center for Infectious Disease"/>
            <person name="Wu L."/>
            <person name="Ma J."/>
        </authorList>
    </citation>
    <scope>NUCLEOTIDE SEQUENCE [LARGE SCALE GENOMIC DNA]</scope>
    <source>
        <strain evidence="12">JCM 17666</strain>
    </source>
</reference>
<name>A0ABP8H5U5_9BURK</name>
<keyword evidence="12" id="KW-1185">Reference proteome</keyword>
<sequence length="474" mass="51990">MDDSRRRSSPDGLASPPGQALDETFDGLPLAVRALAVAVSGGPDSSALAVLAAERAKARGLTLHLFHVHHGLHGAADAWAEQAAQLAQHLGLPFSHQRVDVELDDPAGLEAAARSARYAALAQMARSAGLDHILLAHHRDDQAETVMLRLLRGAGIEGMAAMAPMALRDGIVYLRPWLRVDRRQILDFIEAWGPAHGFDAVRDPSNLDPRFARGALRNDVLPAIERHWPGYRATLERFARLAGESAAVLRGLAEADLAAVQENQLSFDNSLRVSRLLALPAPRQMMVLRQWIASHGLAMPTETRLQELRRQLQAAGGDRQILMQHGATRLRRYRDWLVADHGVSGPPAVVDAPIPLRWRGEPSLRIEALSGALVFTEAPHGVDPQWLRAASLALRRRRGRERLKLAPQAPSRSLKNLYQERGIPSWERDRLPLLYSGQELVFAAGLGIDARTPQSEPGVALEWRADQPGATGYR</sequence>
<dbReference type="NCBIfam" id="TIGR02433">
    <property type="entry name" value="lysidine_TilS_C"/>
    <property type="match status" value="1"/>
</dbReference>
<evidence type="ECO:0000259" key="10">
    <source>
        <dbReference type="SMART" id="SM00977"/>
    </source>
</evidence>
<keyword evidence="2 8" id="KW-0963">Cytoplasm</keyword>
<evidence type="ECO:0000256" key="1">
    <source>
        <dbReference type="ARBA" id="ARBA00004496"/>
    </source>
</evidence>
<dbReference type="InterPro" id="IPR012795">
    <property type="entry name" value="tRNA_Ile_lys_synt_N"/>
</dbReference>
<comment type="domain">
    <text evidence="8">The N-terminal region contains the highly conserved SGGXDS motif, predicted to be a P-loop motif involved in ATP binding.</text>
</comment>
<evidence type="ECO:0000256" key="7">
    <source>
        <dbReference type="ARBA" id="ARBA00048539"/>
    </source>
</evidence>
<dbReference type="PANTHER" id="PTHR43033">
    <property type="entry name" value="TRNA(ILE)-LYSIDINE SYNTHASE-RELATED"/>
    <property type="match status" value="1"/>
</dbReference>
<accession>A0ABP8H5U5</accession>
<dbReference type="EC" id="6.3.4.19" evidence="8"/>
<dbReference type="InterPro" id="IPR012796">
    <property type="entry name" value="Lysidine-tRNA-synth_C"/>
</dbReference>
<dbReference type="Pfam" id="PF01171">
    <property type="entry name" value="ATP_bind_3"/>
    <property type="match status" value="1"/>
</dbReference>
<evidence type="ECO:0000256" key="2">
    <source>
        <dbReference type="ARBA" id="ARBA00022490"/>
    </source>
</evidence>
<dbReference type="Gene3D" id="3.40.50.620">
    <property type="entry name" value="HUPs"/>
    <property type="match status" value="1"/>
</dbReference>
<evidence type="ECO:0000313" key="11">
    <source>
        <dbReference type="EMBL" id="GAA4334788.1"/>
    </source>
</evidence>
<dbReference type="CDD" id="cd01992">
    <property type="entry name" value="TilS_N"/>
    <property type="match status" value="1"/>
</dbReference>
<keyword evidence="6 8" id="KW-0067">ATP-binding</keyword>
<comment type="subcellular location">
    <subcellularLocation>
        <location evidence="1 8">Cytoplasm</location>
    </subcellularLocation>
</comment>
<keyword evidence="4 8" id="KW-0819">tRNA processing</keyword>
<evidence type="ECO:0000256" key="3">
    <source>
        <dbReference type="ARBA" id="ARBA00022598"/>
    </source>
</evidence>
<dbReference type="EMBL" id="BAABFO010000012">
    <property type="protein sequence ID" value="GAA4334788.1"/>
    <property type="molecule type" value="Genomic_DNA"/>
</dbReference>
<dbReference type="SUPFAM" id="SSF82829">
    <property type="entry name" value="MesJ substrate recognition domain-like"/>
    <property type="match status" value="1"/>
</dbReference>
<dbReference type="SUPFAM" id="SSF52402">
    <property type="entry name" value="Adenine nucleotide alpha hydrolases-like"/>
    <property type="match status" value="1"/>
</dbReference>
<evidence type="ECO:0000256" key="5">
    <source>
        <dbReference type="ARBA" id="ARBA00022741"/>
    </source>
</evidence>
<comment type="function">
    <text evidence="8">Ligates lysine onto the cytidine present at position 34 of the AUA codon-specific tRNA(Ile) that contains the anticodon CAU, in an ATP-dependent manner. Cytidine is converted to lysidine, thus changing the amino acid specificity of the tRNA from methionine to isoleucine.</text>
</comment>
<dbReference type="InterPro" id="IPR015262">
    <property type="entry name" value="tRNA_Ile_lys_synt_subst-bd"/>
</dbReference>
<comment type="caution">
    <text evidence="11">The sequence shown here is derived from an EMBL/GenBank/DDBJ whole genome shotgun (WGS) entry which is preliminary data.</text>
</comment>
<keyword evidence="5 8" id="KW-0547">Nucleotide-binding</keyword>
<protein>
    <recommendedName>
        <fullName evidence="8">tRNA(Ile)-lysidine synthase</fullName>
        <ecNumber evidence="8">6.3.4.19</ecNumber>
    </recommendedName>
    <alternativeName>
        <fullName evidence="8">tRNA(Ile)-2-lysyl-cytidine synthase</fullName>
    </alternativeName>
    <alternativeName>
        <fullName evidence="8">tRNA(Ile)-lysidine synthetase</fullName>
    </alternativeName>
</protein>
<dbReference type="PANTHER" id="PTHR43033:SF1">
    <property type="entry name" value="TRNA(ILE)-LYSIDINE SYNTHASE-RELATED"/>
    <property type="match status" value="1"/>
</dbReference>
<feature type="region of interest" description="Disordered" evidence="9">
    <location>
        <begin position="1"/>
        <end position="20"/>
    </location>
</feature>
<dbReference type="SMART" id="SM00977">
    <property type="entry name" value="TilS_C"/>
    <property type="match status" value="1"/>
</dbReference>
<comment type="similarity">
    <text evidence="8">Belongs to the tRNA(Ile)-lysidine synthase family.</text>
</comment>
<feature type="domain" description="Lysidine-tRNA(Ile) synthetase C-terminal" evidence="10">
    <location>
        <begin position="392"/>
        <end position="463"/>
    </location>
</feature>
<dbReference type="InterPro" id="IPR011063">
    <property type="entry name" value="TilS/TtcA_N"/>
</dbReference>
<evidence type="ECO:0000256" key="6">
    <source>
        <dbReference type="ARBA" id="ARBA00022840"/>
    </source>
</evidence>
<evidence type="ECO:0000256" key="9">
    <source>
        <dbReference type="SAM" id="MobiDB-lite"/>
    </source>
</evidence>
<dbReference type="InterPro" id="IPR014729">
    <property type="entry name" value="Rossmann-like_a/b/a_fold"/>
</dbReference>
<dbReference type="NCBIfam" id="TIGR02432">
    <property type="entry name" value="lysidine_TilS_N"/>
    <property type="match status" value="1"/>
</dbReference>